<evidence type="ECO:0000256" key="1">
    <source>
        <dbReference type="ARBA" id="ARBA00010118"/>
    </source>
</evidence>
<organism evidence="4 5">
    <name type="scientific">Volvox africanus</name>
    <dbReference type="NCBI Taxonomy" id="51714"/>
    <lineage>
        <taxon>Eukaryota</taxon>
        <taxon>Viridiplantae</taxon>
        <taxon>Chlorophyta</taxon>
        <taxon>core chlorophytes</taxon>
        <taxon>Chlorophyceae</taxon>
        <taxon>CS clade</taxon>
        <taxon>Chlamydomonadales</taxon>
        <taxon>Volvocaceae</taxon>
        <taxon>Volvox</taxon>
    </lineage>
</organism>
<evidence type="ECO:0000259" key="3">
    <source>
        <dbReference type="SMART" id="SM00672"/>
    </source>
</evidence>
<name>A0ABQ5SN36_9CHLO</name>
<protein>
    <recommendedName>
        <fullName evidence="3">Glycosyl transferase CAP10 domain-containing protein</fullName>
    </recommendedName>
</protein>
<sequence>MLRLDEVRLTARGRFRIISKDIMYIYSLKSAGAWRLGISLLFTLASRTIYAANERLESCQLHPKLEGRIIKDVSVWGSKGITEDLVLTISKHCENAERITRHNCNCHPQRILIENGTVYLNNLIPNHRLGPHEHIGLLVELYEASQVYKLPDVEFAYWIDDHPPAETVISQDGRTSWPYEPKGSLPPMVAWSKSDDNGVLLVPYSGAFRCASDSFDALESQLHMLQSIPWESRKSMAFGRWNGFCTYYYGGLVRTADGRAVPCPRLYLNNVSEAHPDLLEAYDLGRARHVPLAHQNAYKYIVSTDGWSISSKFDKYLLLGSLVLKAASIRTGFYYDALEPYVHFVPFMEKHKDDIVEAIQWARENDDEARNIARRGVEFARVHLTRPARLCYLFQLLKHLSKQYRYPVSCQRRKLCVPLVEELKYMSRFEKTAESCNYKELLEKYATDDSAAAPGESMFEELYSQHEDPLHWPRDDLFVEGLTRGQK</sequence>
<keyword evidence="2" id="KW-0808">Transferase</keyword>
<dbReference type="Proteomes" id="UP001165090">
    <property type="component" value="Unassembled WGS sequence"/>
</dbReference>
<proteinExistence type="inferred from homology"/>
<feature type="domain" description="Glycosyl transferase CAP10" evidence="3">
    <location>
        <begin position="149"/>
        <end position="407"/>
    </location>
</feature>
<accession>A0ABQ5SN36</accession>
<comment type="similarity">
    <text evidence="1">Belongs to the glycosyltransferase 90 family.</text>
</comment>
<comment type="caution">
    <text evidence="4">The sequence shown here is derived from an EMBL/GenBank/DDBJ whole genome shotgun (WGS) entry which is preliminary data.</text>
</comment>
<dbReference type="InterPro" id="IPR051091">
    <property type="entry name" value="O-Glucosyltr/Glycosyltrsf_90"/>
</dbReference>
<evidence type="ECO:0000256" key="2">
    <source>
        <dbReference type="ARBA" id="ARBA00022679"/>
    </source>
</evidence>
<evidence type="ECO:0000313" key="4">
    <source>
        <dbReference type="EMBL" id="GLI71051.1"/>
    </source>
</evidence>
<dbReference type="Pfam" id="PF05686">
    <property type="entry name" value="Glyco_transf_90"/>
    <property type="match status" value="1"/>
</dbReference>
<gene>
    <name evidence="4" type="ORF">VaNZ11_015966</name>
</gene>
<dbReference type="PANTHER" id="PTHR12203">
    <property type="entry name" value="KDEL LYS-ASP-GLU-LEU CONTAINING - RELATED"/>
    <property type="match status" value="1"/>
</dbReference>
<dbReference type="EMBL" id="BSDZ01000101">
    <property type="protein sequence ID" value="GLI71051.1"/>
    <property type="molecule type" value="Genomic_DNA"/>
</dbReference>
<reference evidence="4 5" key="1">
    <citation type="journal article" date="2023" name="IScience">
        <title>Expanded male sex-determining region conserved during the evolution of homothallism in the green alga Volvox.</title>
        <authorList>
            <person name="Yamamoto K."/>
            <person name="Matsuzaki R."/>
            <person name="Mahakham W."/>
            <person name="Heman W."/>
            <person name="Sekimoto H."/>
            <person name="Kawachi M."/>
            <person name="Minakuchi Y."/>
            <person name="Toyoda A."/>
            <person name="Nozaki H."/>
        </authorList>
    </citation>
    <scope>NUCLEOTIDE SEQUENCE [LARGE SCALE GENOMIC DNA]</scope>
    <source>
        <strain evidence="4 5">NIES-4468</strain>
    </source>
</reference>
<dbReference type="PANTHER" id="PTHR12203:SF35">
    <property type="entry name" value="PROTEIN O-GLUCOSYLTRANSFERASE 1"/>
    <property type="match status" value="1"/>
</dbReference>
<dbReference type="InterPro" id="IPR006598">
    <property type="entry name" value="CAP10"/>
</dbReference>
<dbReference type="SMART" id="SM00672">
    <property type="entry name" value="CAP10"/>
    <property type="match status" value="1"/>
</dbReference>
<evidence type="ECO:0000313" key="5">
    <source>
        <dbReference type="Proteomes" id="UP001165090"/>
    </source>
</evidence>
<keyword evidence="5" id="KW-1185">Reference proteome</keyword>